<accession>A0A841NIC9</accession>
<comment type="caution">
    <text evidence="1">The sequence shown here is derived from an EMBL/GenBank/DDBJ whole genome shotgun (WGS) entry which is preliminary data.</text>
</comment>
<reference evidence="1 2" key="1">
    <citation type="submission" date="2020-08" db="EMBL/GenBank/DDBJ databases">
        <title>Functional genomics of gut bacteria from endangered species of beetles.</title>
        <authorList>
            <person name="Carlos-Shanley C."/>
        </authorList>
    </citation>
    <scope>NUCLEOTIDE SEQUENCE [LARGE SCALE GENOMIC DNA]</scope>
    <source>
        <strain evidence="1 2">S00136</strain>
    </source>
</reference>
<evidence type="ECO:0008006" key="3">
    <source>
        <dbReference type="Google" id="ProtNLM"/>
    </source>
</evidence>
<sequence>MMIPDILKELLKAQEHFDSVLYSNCFSEEALVFDEGKTYRGRGEIKDWNERSNKEYQSKMEIIDISTENEVIILRTNVSGTFDGSPITLKFHFKIENEKISELKITG</sequence>
<name>A0A841NIC9_9FLAO</name>
<dbReference type="RefSeq" id="WP_184164830.1">
    <property type="nucleotide sequence ID" value="NZ_JACHLC010000003.1"/>
</dbReference>
<dbReference type="Gene3D" id="3.10.450.50">
    <property type="match status" value="1"/>
</dbReference>
<dbReference type="Proteomes" id="UP000589738">
    <property type="component" value="Unassembled WGS sequence"/>
</dbReference>
<organism evidence="1 2">
    <name type="scientific">Chryseobacterium shigense</name>
    <dbReference type="NCBI Taxonomy" id="297244"/>
    <lineage>
        <taxon>Bacteria</taxon>
        <taxon>Pseudomonadati</taxon>
        <taxon>Bacteroidota</taxon>
        <taxon>Flavobacteriia</taxon>
        <taxon>Flavobacteriales</taxon>
        <taxon>Weeksellaceae</taxon>
        <taxon>Chryseobacterium group</taxon>
        <taxon>Chryseobacterium</taxon>
    </lineage>
</organism>
<dbReference type="EMBL" id="JACHLC010000003">
    <property type="protein sequence ID" value="MBB6371792.1"/>
    <property type="molecule type" value="Genomic_DNA"/>
</dbReference>
<evidence type="ECO:0000313" key="1">
    <source>
        <dbReference type="EMBL" id="MBB6371792.1"/>
    </source>
</evidence>
<dbReference type="SUPFAM" id="SSF54427">
    <property type="entry name" value="NTF2-like"/>
    <property type="match status" value="1"/>
</dbReference>
<dbReference type="InterPro" id="IPR032710">
    <property type="entry name" value="NTF2-like_dom_sf"/>
</dbReference>
<evidence type="ECO:0000313" key="2">
    <source>
        <dbReference type="Proteomes" id="UP000589738"/>
    </source>
</evidence>
<protein>
    <recommendedName>
        <fullName evidence="3">SnoaL-like domain-containing protein</fullName>
    </recommendedName>
</protein>
<proteinExistence type="predicted"/>
<keyword evidence="2" id="KW-1185">Reference proteome</keyword>
<dbReference type="AlphaFoldDB" id="A0A841NIC9"/>
<gene>
    <name evidence="1" type="ORF">HNP36_002877</name>
</gene>